<evidence type="ECO:0000256" key="9">
    <source>
        <dbReference type="ARBA" id="ARBA00023136"/>
    </source>
</evidence>
<evidence type="ECO:0000256" key="4">
    <source>
        <dbReference type="ARBA" id="ARBA00022475"/>
    </source>
</evidence>
<dbReference type="GO" id="GO:0043190">
    <property type="term" value="C:ATP-binding cassette (ABC) transporter complex"/>
    <property type="evidence" value="ECO:0007669"/>
    <property type="project" value="TreeGrafter"/>
</dbReference>
<gene>
    <name evidence="12" type="ORF">FC14_GL000705</name>
</gene>
<dbReference type="GO" id="GO:0016887">
    <property type="term" value="F:ATP hydrolysis activity"/>
    <property type="evidence" value="ECO:0007669"/>
    <property type="project" value="InterPro"/>
</dbReference>
<dbReference type="PROSITE" id="PS50893">
    <property type="entry name" value="ABC_TRANSPORTER_2"/>
    <property type="match status" value="2"/>
</dbReference>
<dbReference type="Pfam" id="PF12558">
    <property type="entry name" value="DUF3744"/>
    <property type="match status" value="1"/>
</dbReference>
<dbReference type="InterPro" id="IPR003439">
    <property type="entry name" value="ABC_transporter-like_ATP-bd"/>
</dbReference>
<evidence type="ECO:0000256" key="3">
    <source>
        <dbReference type="ARBA" id="ARBA00022448"/>
    </source>
</evidence>
<keyword evidence="3" id="KW-0813">Transport</keyword>
<feature type="domain" description="ABC transporter" evidence="11">
    <location>
        <begin position="303"/>
        <end position="536"/>
    </location>
</feature>
<dbReference type="FunFam" id="3.40.50.300:FF:001422">
    <property type="entry name" value="Cobalt ABC transporter ATP-binding protein"/>
    <property type="match status" value="1"/>
</dbReference>
<dbReference type="EMBL" id="AYYP01000008">
    <property type="protein sequence ID" value="KRM66102.1"/>
    <property type="molecule type" value="Genomic_DNA"/>
</dbReference>
<dbReference type="SMART" id="SM00382">
    <property type="entry name" value="AAA"/>
    <property type="match status" value="2"/>
</dbReference>
<dbReference type="PANTHER" id="PTHR43553:SF26">
    <property type="entry name" value="ABC TRANSPORTER ATP-BINDING PROTEIN BC_2655-RELATED"/>
    <property type="match status" value="1"/>
</dbReference>
<dbReference type="GO" id="GO:0005524">
    <property type="term" value="F:ATP binding"/>
    <property type="evidence" value="ECO:0007669"/>
    <property type="project" value="UniProtKB-KW"/>
</dbReference>
<keyword evidence="7" id="KW-0067">ATP-binding</keyword>
<dbReference type="Pfam" id="PF00005">
    <property type="entry name" value="ABC_tran"/>
    <property type="match status" value="2"/>
</dbReference>
<dbReference type="Gene3D" id="3.40.50.300">
    <property type="entry name" value="P-loop containing nucleotide triphosphate hydrolases"/>
    <property type="match status" value="2"/>
</dbReference>
<dbReference type="SUPFAM" id="SSF52540">
    <property type="entry name" value="P-loop containing nucleoside triphosphate hydrolases"/>
    <property type="match status" value="2"/>
</dbReference>
<evidence type="ECO:0000256" key="8">
    <source>
        <dbReference type="ARBA" id="ARBA00022967"/>
    </source>
</evidence>
<organism evidence="12 13">
    <name type="scientific">Ligilactobacillus agilis DSM 20509</name>
    <dbReference type="NCBI Taxonomy" id="1423718"/>
    <lineage>
        <taxon>Bacteria</taxon>
        <taxon>Bacillati</taxon>
        <taxon>Bacillota</taxon>
        <taxon>Bacilli</taxon>
        <taxon>Lactobacillales</taxon>
        <taxon>Lactobacillaceae</taxon>
        <taxon>Ligilactobacillus</taxon>
    </lineage>
</organism>
<keyword evidence="5" id="KW-0677">Repeat</keyword>
<comment type="caution">
    <text evidence="12">The sequence shown here is derived from an EMBL/GenBank/DDBJ whole genome shotgun (WGS) entry which is preliminary data.</text>
</comment>
<evidence type="ECO:0000256" key="2">
    <source>
        <dbReference type="ARBA" id="ARBA00005417"/>
    </source>
</evidence>
<keyword evidence="8" id="KW-1278">Translocase</keyword>
<reference evidence="12 13" key="1">
    <citation type="journal article" date="2015" name="Genome Announc.">
        <title>Expanding the biotechnology potential of lactobacilli through comparative genomics of 213 strains and associated genera.</title>
        <authorList>
            <person name="Sun Z."/>
            <person name="Harris H.M."/>
            <person name="McCann A."/>
            <person name="Guo C."/>
            <person name="Argimon S."/>
            <person name="Zhang W."/>
            <person name="Yang X."/>
            <person name="Jeffery I.B."/>
            <person name="Cooney J.C."/>
            <person name="Kagawa T.F."/>
            <person name="Liu W."/>
            <person name="Song Y."/>
            <person name="Salvetti E."/>
            <person name="Wrobel A."/>
            <person name="Rasinkangas P."/>
            <person name="Parkhill J."/>
            <person name="Rea M.C."/>
            <person name="O'Sullivan O."/>
            <person name="Ritari J."/>
            <person name="Douillard F.P."/>
            <person name="Paul Ross R."/>
            <person name="Yang R."/>
            <person name="Briner A.E."/>
            <person name="Felis G.E."/>
            <person name="de Vos W.M."/>
            <person name="Barrangou R."/>
            <person name="Klaenhammer T.R."/>
            <person name="Caufield P.W."/>
            <person name="Cui Y."/>
            <person name="Zhang H."/>
            <person name="O'Toole P.W."/>
        </authorList>
    </citation>
    <scope>NUCLEOTIDE SEQUENCE [LARGE SCALE GENOMIC DNA]</scope>
    <source>
        <strain evidence="12 13">DSM 20509</strain>
    </source>
</reference>
<keyword evidence="13" id="KW-1185">Reference proteome</keyword>
<evidence type="ECO:0000313" key="12">
    <source>
        <dbReference type="EMBL" id="KRM66102.1"/>
    </source>
</evidence>
<evidence type="ECO:0000256" key="1">
    <source>
        <dbReference type="ARBA" id="ARBA00004202"/>
    </source>
</evidence>
<dbReference type="OrthoDB" id="501320at2"/>
<evidence type="ECO:0000256" key="5">
    <source>
        <dbReference type="ARBA" id="ARBA00022737"/>
    </source>
</evidence>
<dbReference type="Proteomes" id="UP000051008">
    <property type="component" value="Unassembled WGS sequence"/>
</dbReference>
<name>A0A0R2APW6_9LACO</name>
<sequence length="570" mass="63240">MTDAIIDFKDFSFRYESQAHPTLKNINLQIYPGEKICICGPSGSGKSTLLQCLNGLIPNQYEGEIKGQALVAGKDITKTTMFDLSFETGTVLQDTDSQFIGLTVAEDIAFALENDGVAKSEMQKRVAKWAKRVNLASHLNYRPQELSGGQKQRVSLAGVLIDESPLLLFDEPLANLDPASGQATIDLIDDLHRQEDVTVVIVEHRLEEVLTKPVDRVIVINDGQIVADLPPAELLRSDLLMNSGIREPLYVTALKYAGVDLNEVKGIESMASLCLTDEQAQQLADWQAQQPAETTQKQAQPLLEVADLSYQYLPQNPPALKKISAQIKQGEMLAVVGRNGAGKSTLFKALCGFITPSGRISWRGQDLQAESIKERADKIGYVMQSPNQMISKTMIFDEVALGLRLRQVEEAEVKRRVLAVLKVCGLYEFRNWPVAALSFGQKKRVSIASILVLEPELLILDEPTAGQDFRNYTEMMKFITALNQAGQTIVMITHDMHLMLEYAKRALVFSEGQLLADLSPAELLTNQSLIKQAALKETSLYQLAKLAGLPAETDFVANFINYEERKRRDE</sequence>
<comment type="subcellular location">
    <subcellularLocation>
        <location evidence="1">Cell membrane</location>
        <topology evidence="1">Peripheral membrane protein</topology>
    </subcellularLocation>
</comment>
<dbReference type="AlphaFoldDB" id="A0A0R2APW6"/>
<dbReference type="CDD" id="cd03225">
    <property type="entry name" value="ABC_cobalt_CbiO_domain1"/>
    <property type="match status" value="2"/>
</dbReference>
<dbReference type="FunFam" id="3.40.50.300:FF:000224">
    <property type="entry name" value="Energy-coupling factor transporter ATP-binding protein EcfA"/>
    <property type="match status" value="1"/>
</dbReference>
<dbReference type="InterPro" id="IPR015856">
    <property type="entry name" value="ABC_transpr_CbiO/EcfA_su"/>
</dbReference>
<dbReference type="PROSITE" id="PS00211">
    <property type="entry name" value="ABC_TRANSPORTER_1"/>
    <property type="match status" value="2"/>
</dbReference>
<accession>A0A0R2APW6</accession>
<dbReference type="PATRIC" id="fig|1423718.3.peg.737"/>
<keyword evidence="6" id="KW-0547">Nucleotide-binding</keyword>
<keyword evidence="4" id="KW-1003">Cell membrane</keyword>
<evidence type="ECO:0000259" key="11">
    <source>
        <dbReference type="PROSITE" id="PS50893"/>
    </source>
</evidence>
<dbReference type="InterPro" id="IPR050095">
    <property type="entry name" value="ECF_ABC_transporter_ATP-bd"/>
</dbReference>
<feature type="domain" description="ABC transporter" evidence="11">
    <location>
        <begin position="6"/>
        <end position="247"/>
    </location>
</feature>
<dbReference type="PANTHER" id="PTHR43553">
    <property type="entry name" value="HEAVY METAL TRANSPORTER"/>
    <property type="match status" value="1"/>
</dbReference>
<evidence type="ECO:0000256" key="10">
    <source>
        <dbReference type="ARBA" id="ARBA00025157"/>
    </source>
</evidence>
<keyword evidence="9" id="KW-0472">Membrane</keyword>
<dbReference type="GO" id="GO:0042626">
    <property type="term" value="F:ATPase-coupled transmembrane transporter activity"/>
    <property type="evidence" value="ECO:0007669"/>
    <property type="project" value="TreeGrafter"/>
</dbReference>
<dbReference type="InterPro" id="IPR022216">
    <property type="entry name" value="ABC_Co_transporter"/>
</dbReference>
<evidence type="ECO:0000256" key="6">
    <source>
        <dbReference type="ARBA" id="ARBA00022741"/>
    </source>
</evidence>
<dbReference type="NCBIfam" id="NF010167">
    <property type="entry name" value="PRK13648.1"/>
    <property type="match status" value="2"/>
</dbReference>
<comment type="function">
    <text evidence="10">Probably part of an ABC transporter complex. Responsible for energy coupling to the transport system.</text>
</comment>
<dbReference type="RefSeq" id="WP_056975725.1">
    <property type="nucleotide sequence ID" value="NZ_AYYP01000008.1"/>
</dbReference>
<evidence type="ECO:0000256" key="7">
    <source>
        <dbReference type="ARBA" id="ARBA00022840"/>
    </source>
</evidence>
<evidence type="ECO:0000313" key="13">
    <source>
        <dbReference type="Proteomes" id="UP000051008"/>
    </source>
</evidence>
<comment type="similarity">
    <text evidence="2">Belongs to the ABC transporter superfamily.</text>
</comment>
<dbReference type="InterPro" id="IPR017871">
    <property type="entry name" value="ABC_transporter-like_CS"/>
</dbReference>
<proteinExistence type="inferred from homology"/>
<dbReference type="InterPro" id="IPR003593">
    <property type="entry name" value="AAA+_ATPase"/>
</dbReference>
<dbReference type="InterPro" id="IPR027417">
    <property type="entry name" value="P-loop_NTPase"/>
</dbReference>
<protein>
    <submittedName>
        <fullName evidence="12">ABC superfamily ABC superfamily ATP binding cassette transporter, membrane protein</fullName>
    </submittedName>
</protein>